<evidence type="ECO:0000256" key="1">
    <source>
        <dbReference type="ARBA" id="ARBA00023015"/>
    </source>
</evidence>
<keyword evidence="1" id="KW-0805">Transcription regulation</keyword>
<name>A0A2S7WPC8_9FLAO</name>
<dbReference type="EMBL" id="MSCN01000001">
    <property type="protein sequence ID" value="PQJ79468.1"/>
    <property type="molecule type" value="Genomic_DNA"/>
</dbReference>
<dbReference type="AlphaFoldDB" id="A0A2S7WPC8"/>
<dbReference type="PROSITE" id="PS51118">
    <property type="entry name" value="HTH_HXLR"/>
    <property type="match status" value="1"/>
</dbReference>
<feature type="domain" description="HTH hxlR-type" evidence="4">
    <location>
        <begin position="16"/>
        <end position="114"/>
    </location>
</feature>
<dbReference type="PANTHER" id="PTHR33204:SF29">
    <property type="entry name" value="TRANSCRIPTIONAL REGULATOR"/>
    <property type="match status" value="1"/>
</dbReference>
<dbReference type="InterPro" id="IPR036390">
    <property type="entry name" value="WH_DNA-bd_sf"/>
</dbReference>
<evidence type="ECO:0000313" key="5">
    <source>
        <dbReference type="EMBL" id="PQJ79468.1"/>
    </source>
</evidence>
<evidence type="ECO:0000256" key="3">
    <source>
        <dbReference type="ARBA" id="ARBA00023163"/>
    </source>
</evidence>
<organism evidence="5 6">
    <name type="scientific">Polaribacter porphyrae</name>
    <dbReference type="NCBI Taxonomy" id="1137780"/>
    <lineage>
        <taxon>Bacteria</taxon>
        <taxon>Pseudomonadati</taxon>
        <taxon>Bacteroidota</taxon>
        <taxon>Flavobacteriia</taxon>
        <taxon>Flavobacteriales</taxon>
        <taxon>Flavobacteriaceae</taxon>
    </lineage>
</organism>
<evidence type="ECO:0000256" key="2">
    <source>
        <dbReference type="ARBA" id="ARBA00023125"/>
    </source>
</evidence>
<dbReference type="GO" id="GO:0003677">
    <property type="term" value="F:DNA binding"/>
    <property type="evidence" value="ECO:0007669"/>
    <property type="project" value="UniProtKB-KW"/>
</dbReference>
<evidence type="ECO:0000259" key="4">
    <source>
        <dbReference type="PROSITE" id="PS51118"/>
    </source>
</evidence>
<dbReference type="InterPro" id="IPR002577">
    <property type="entry name" value="HTH_HxlR"/>
</dbReference>
<proteinExistence type="predicted"/>
<protein>
    <recommendedName>
        <fullName evidence="4">HTH hxlR-type domain-containing protein</fullName>
    </recommendedName>
</protein>
<gene>
    <name evidence="5" type="ORF">BTO18_09925</name>
</gene>
<keyword evidence="2" id="KW-0238">DNA-binding</keyword>
<keyword evidence="3" id="KW-0804">Transcription</keyword>
<reference evidence="5 6" key="1">
    <citation type="submission" date="2016-12" db="EMBL/GenBank/DDBJ databases">
        <title>Trade-off between light-utilization and light-protection in marine flavobacteria.</title>
        <authorList>
            <person name="Kumagai Y."/>
            <person name="Yoshizawa S."/>
            <person name="Kogure K."/>
            <person name="Iwasaki W."/>
        </authorList>
    </citation>
    <scope>NUCLEOTIDE SEQUENCE [LARGE SCALE GENOMIC DNA]</scope>
    <source>
        <strain evidence="5 6">NBRC 108759</strain>
    </source>
</reference>
<evidence type="ECO:0000313" key="6">
    <source>
        <dbReference type="Proteomes" id="UP000238882"/>
    </source>
</evidence>
<dbReference type="RefSeq" id="WP_105016065.1">
    <property type="nucleotide sequence ID" value="NZ_MSCN01000001.1"/>
</dbReference>
<dbReference type="InterPro" id="IPR036388">
    <property type="entry name" value="WH-like_DNA-bd_sf"/>
</dbReference>
<comment type="caution">
    <text evidence="5">The sequence shown here is derived from an EMBL/GenBank/DDBJ whole genome shotgun (WGS) entry which is preliminary data.</text>
</comment>
<dbReference type="Gene3D" id="1.10.10.10">
    <property type="entry name" value="Winged helix-like DNA-binding domain superfamily/Winged helix DNA-binding domain"/>
    <property type="match status" value="1"/>
</dbReference>
<keyword evidence="6" id="KW-1185">Reference proteome</keyword>
<sequence length="114" mass="13167">MNKNILEKIESNNSTCPVSYCLSMIGGKWKPIILYLISKGINRFGVLNRTIEGISKQMLTKQLREMENDGILSRKIFAEIPPRVEYYVTKKGKSIYPIIEAMRIWGETNIINRD</sequence>
<accession>A0A2S7WPC8</accession>
<dbReference type="Pfam" id="PF01638">
    <property type="entry name" value="HxlR"/>
    <property type="match status" value="1"/>
</dbReference>
<dbReference type="Proteomes" id="UP000238882">
    <property type="component" value="Unassembled WGS sequence"/>
</dbReference>
<dbReference type="OrthoDB" id="9797599at2"/>
<dbReference type="SUPFAM" id="SSF46785">
    <property type="entry name" value="Winged helix' DNA-binding domain"/>
    <property type="match status" value="1"/>
</dbReference>
<dbReference type="PANTHER" id="PTHR33204">
    <property type="entry name" value="TRANSCRIPTIONAL REGULATOR, MARR FAMILY"/>
    <property type="match status" value="1"/>
</dbReference>